<dbReference type="InterPro" id="IPR011335">
    <property type="entry name" value="Restrct_endonuc-II-like"/>
</dbReference>
<keyword evidence="5 10" id="KW-0347">Helicase</keyword>
<dbReference type="InterPro" id="IPR006697">
    <property type="entry name" value="RecC"/>
</dbReference>
<protein>
    <recommendedName>
        <fullName evidence="10">RecBCD enzyme subunit RecC</fullName>
    </recommendedName>
    <alternativeName>
        <fullName evidence="10">Exonuclease V subunit RecC</fullName>
        <shortName evidence="10">ExoV subunit RecC</shortName>
    </alternativeName>
    <alternativeName>
        <fullName evidence="10">Helicase/nuclease RecBCD subunit RecC</fullName>
    </alternativeName>
</protein>
<keyword evidence="2 10" id="KW-0547">Nucleotide-binding</keyword>
<feature type="domain" description="RecC C-terminal" evidence="12">
    <location>
        <begin position="853"/>
        <end position="1085"/>
    </location>
</feature>
<dbReference type="NCBIfam" id="TIGR01450">
    <property type="entry name" value="recC"/>
    <property type="match status" value="1"/>
</dbReference>
<dbReference type="Gene3D" id="3.40.50.300">
    <property type="entry name" value="P-loop containing nucleotide triphosphate hydrolases"/>
    <property type="match status" value="2"/>
</dbReference>
<dbReference type="GO" id="GO:0009338">
    <property type="term" value="C:exodeoxyribonuclease V complex"/>
    <property type="evidence" value="ECO:0007669"/>
    <property type="project" value="InterPro"/>
</dbReference>
<dbReference type="PANTHER" id="PTHR30591">
    <property type="entry name" value="RECBCD ENZYME SUBUNIT RECC"/>
    <property type="match status" value="1"/>
</dbReference>
<keyword evidence="9 10" id="KW-0234">DNA repair</keyword>
<evidence type="ECO:0000313" key="13">
    <source>
        <dbReference type="EMBL" id="GCL60945.1"/>
    </source>
</evidence>
<reference evidence="14" key="1">
    <citation type="submission" date="2019-03" db="EMBL/GenBank/DDBJ databases">
        <title>Aquabacterium pictum sp.nov., the first bacteriochlorophyll a-containing freshwater bacterium in the genus Aquabacterium of the class Betaproteobacteria.</title>
        <authorList>
            <person name="Hirose S."/>
            <person name="Tank M."/>
            <person name="Hara E."/>
            <person name="Tamaki H."/>
            <person name="Takaichi S."/>
            <person name="Haruta S."/>
            <person name="Hanada S."/>
        </authorList>
    </citation>
    <scope>NUCLEOTIDE SEQUENCE [LARGE SCALE GENOMIC DNA]</scope>
    <source>
        <strain evidence="14">W35</strain>
    </source>
</reference>
<dbReference type="Pfam" id="PF17946">
    <property type="entry name" value="RecC_C"/>
    <property type="match status" value="1"/>
</dbReference>
<evidence type="ECO:0000313" key="14">
    <source>
        <dbReference type="Proteomes" id="UP000301751"/>
    </source>
</evidence>
<dbReference type="PANTHER" id="PTHR30591:SF1">
    <property type="entry name" value="RECBCD ENZYME SUBUNIT RECC"/>
    <property type="match status" value="1"/>
</dbReference>
<dbReference type="EMBL" id="BJCL01000001">
    <property type="protein sequence ID" value="GCL60945.1"/>
    <property type="molecule type" value="Genomic_DNA"/>
</dbReference>
<evidence type="ECO:0000256" key="11">
    <source>
        <dbReference type="SAM" id="MobiDB-lite"/>
    </source>
</evidence>
<evidence type="ECO:0000256" key="2">
    <source>
        <dbReference type="ARBA" id="ARBA00022741"/>
    </source>
</evidence>
<feature type="region of interest" description="Disordered" evidence="11">
    <location>
        <begin position="794"/>
        <end position="834"/>
    </location>
</feature>
<evidence type="ECO:0000256" key="4">
    <source>
        <dbReference type="ARBA" id="ARBA00022801"/>
    </source>
</evidence>
<dbReference type="SUPFAM" id="SSF52980">
    <property type="entry name" value="Restriction endonuclease-like"/>
    <property type="match status" value="1"/>
</dbReference>
<keyword evidence="8 10" id="KW-0238">DNA-binding</keyword>
<evidence type="ECO:0000256" key="8">
    <source>
        <dbReference type="ARBA" id="ARBA00023125"/>
    </source>
</evidence>
<accession>A0A480AMQ9</accession>
<proteinExistence type="inferred from homology"/>
<dbReference type="Gene3D" id="3.40.50.10930">
    <property type="match status" value="1"/>
</dbReference>
<gene>
    <name evidence="10" type="primary">recC</name>
    <name evidence="13" type="ORF">AQPW35_00260</name>
</gene>
<dbReference type="Proteomes" id="UP000301751">
    <property type="component" value="Unassembled WGS sequence"/>
</dbReference>
<comment type="miscellaneous">
    <text evidence="10">In the RecBCD complex, RecB has a slow 3'-5' helicase, an exonuclease activity and loads RecA onto ssDNA, RecD has a fast 5'-3' helicase activity, while RecC stimulates the ATPase and processivity of the RecB helicase and contributes to recognition of the Chi site.</text>
</comment>
<evidence type="ECO:0000256" key="1">
    <source>
        <dbReference type="ARBA" id="ARBA00022722"/>
    </source>
</evidence>
<dbReference type="GO" id="GO:0008854">
    <property type="term" value="F:exodeoxyribonuclease V activity"/>
    <property type="evidence" value="ECO:0007669"/>
    <property type="project" value="InterPro"/>
</dbReference>
<feature type="compositionally biased region" description="Low complexity" evidence="11">
    <location>
        <begin position="794"/>
        <end position="808"/>
    </location>
</feature>
<comment type="similarity">
    <text evidence="10">Belongs to the RecC family.</text>
</comment>
<dbReference type="InterPro" id="IPR027417">
    <property type="entry name" value="P-loop_NTPase"/>
</dbReference>
<keyword evidence="3 10" id="KW-0227">DNA damage</keyword>
<keyword evidence="6 10" id="KW-0269">Exonuclease</keyword>
<name>A0A480AMQ9_9BURK</name>
<keyword evidence="1 10" id="KW-0540">Nuclease</keyword>
<feature type="compositionally biased region" description="Acidic residues" evidence="11">
    <location>
        <begin position="811"/>
        <end position="834"/>
    </location>
</feature>
<dbReference type="GO" id="GO:0003677">
    <property type="term" value="F:DNA binding"/>
    <property type="evidence" value="ECO:0007669"/>
    <property type="project" value="UniProtKB-UniRule"/>
</dbReference>
<organism evidence="13 14">
    <name type="scientific">Pseudaquabacterium pictum</name>
    <dbReference type="NCBI Taxonomy" id="2315236"/>
    <lineage>
        <taxon>Bacteria</taxon>
        <taxon>Pseudomonadati</taxon>
        <taxon>Pseudomonadota</taxon>
        <taxon>Betaproteobacteria</taxon>
        <taxon>Burkholderiales</taxon>
        <taxon>Sphaerotilaceae</taxon>
        <taxon>Pseudaquabacterium</taxon>
    </lineage>
</organism>
<dbReference type="GO" id="GO:0000724">
    <property type="term" value="P:double-strand break repair via homologous recombination"/>
    <property type="evidence" value="ECO:0007669"/>
    <property type="project" value="UniProtKB-UniRule"/>
</dbReference>
<comment type="caution">
    <text evidence="13">The sequence shown here is derived from an EMBL/GenBank/DDBJ whole genome shotgun (WGS) entry which is preliminary data.</text>
</comment>
<evidence type="ECO:0000256" key="7">
    <source>
        <dbReference type="ARBA" id="ARBA00022840"/>
    </source>
</evidence>
<keyword evidence="14" id="KW-1185">Reference proteome</keyword>
<comment type="subunit">
    <text evidence="10">Heterotrimer of RecB, RecC and RecD. All subunits contribute to DNA-binding.</text>
</comment>
<evidence type="ECO:0000256" key="3">
    <source>
        <dbReference type="ARBA" id="ARBA00022763"/>
    </source>
</evidence>
<evidence type="ECO:0000256" key="10">
    <source>
        <dbReference type="HAMAP-Rule" id="MF_01486"/>
    </source>
</evidence>
<keyword evidence="7 10" id="KW-0067">ATP-binding</keyword>
<evidence type="ECO:0000256" key="6">
    <source>
        <dbReference type="ARBA" id="ARBA00022839"/>
    </source>
</evidence>
<dbReference type="AlphaFoldDB" id="A0A480AMQ9"/>
<dbReference type="SUPFAM" id="SSF52540">
    <property type="entry name" value="P-loop containing nucleoside triphosphate hydrolases"/>
    <property type="match status" value="2"/>
</dbReference>
<dbReference type="InterPro" id="IPR013986">
    <property type="entry name" value="DExx_box_DNA_helicase_dom_sf"/>
</dbReference>
<dbReference type="InterPro" id="IPR041500">
    <property type="entry name" value="RecC_C"/>
</dbReference>
<dbReference type="RefSeq" id="WP_137730738.1">
    <property type="nucleotide sequence ID" value="NZ_BJCL01000001.1"/>
</dbReference>
<dbReference type="PIRSF" id="PIRSF000980">
    <property type="entry name" value="RecC"/>
    <property type="match status" value="1"/>
</dbReference>
<keyword evidence="4 10" id="KW-0378">Hydrolase</keyword>
<dbReference type="Pfam" id="PF04257">
    <property type="entry name" value="Exonuc_V_gamma"/>
    <property type="match status" value="1"/>
</dbReference>
<dbReference type="GO" id="GO:0005524">
    <property type="term" value="F:ATP binding"/>
    <property type="evidence" value="ECO:0007669"/>
    <property type="project" value="UniProtKB-UniRule"/>
</dbReference>
<evidence type="ECO:0000259" key="12">
    <source>
        <dbReference type="Pfam" id="PF17946"/>
    </source>
</evidence>
<sequence length="1152" mass="122387">MLTLHFANRQETLVDLLTTALGQTGGDLFAAAEVVVPSKAVARAVTLQLAQRFGICANVRFSFLAPWLWAQGTVALAAAAPGTPLPVRTADSAQAPWQPAQLAWRVLAAFHDDAWVAGHPRLARYLAQADAVTRLDLAQRVAAQVDQHITYRPDWLAAWSGGRLVLPPGTDDESWQAALWRRLQAEIADTADGAAVDPTAAHSLAAALAQVGDSPATRARLQQSGLPASAHVFCLPTIAPVHLALLQQLARWMDLHIHALNPCAEYWFDVVQPRRLARLAAAGKAQHLETGHRLLAAWGQQTQAQLAALVDACGDGVVDDDHFDPAPGSSLLATLQNAILDLQDLAPASLPLDRADRSIELHVCHSLTRELEVLHDTLLARFAEPDPPAPGDILVVLPDLEAAAPVIDSVFGTAPPALALPFTITGRAQSQVNPAARALLDALALAAARGTASAVFGLLQQPVVATRFGLDDEDLARIHGWVLDAGVHWAFDGAQRQGLGLGDDARHSWADGLDRLFLGHALPGGAGPFDGRLPAGEPEGSAALPLGALWAFLQTIDTLRLRTAHPLPAPDWPPLLLALADGLLHPDTAGADALADLRAAIQGLADLWAGVWADGAPTLPLALDVVRQALTQALDDPARGGVPTGRITFSALPSLRSLPYRMVCVLGLNDGAFPSANRPAEFDLIARHPRPGDRQRRQDERNLFLDLLLAARERLYLSHTGRSVRDNSHLPPSVLVSELLDVLVPAIDAPRAAVLAHLVVDHPLQAFDPRGFQPGGDARLRSFHGEYAAALAAGQAAAPTQVPAATGPDAGGDDDPATDGAGDDSSEEADTDETDAGSITAFFTQPLPAPTPAPLSLQQLQRFFRHPARALLQRLGLTLRQPDETLGDDEPFLADFPARQDLADRLLPPLLQAAELGTTVDDTTLATLAQAGTRLPGGPVGRQVVDAELPLLRAHAQALADAGRAQVLPPHSASLPFTIPIGGVDQPWPLDITLTGLRADGLLLHRYDDPRAADHLQAWLAHLALCASAPAGVAGRTRWLGRGARFGFRTVDDPLLLLQQLLDLWAQGQRQPLPFLPKTAWAWMAGGRSLGAARATWMASARRPFAEQADPAHRLVWRGRPDPLDGGLADFEAVSALVLEPLFAHLDDGAAA</sequence>
<comment type="function">
    <text evidence="10">A helicase/nuclease that prepares dsDNA breaks (DSB) for recombinational DNA repair. Binds to DSBs and unwinds DNA via a highly rapid and processive ATP-dependent bidirectional helicase activity. Unwinds dsDNA until it encounters a Chi (crossover hotspot instigator) sequence from the 3' direction. Cuts ssDNA a few nucleotides 3' to the Chi site. The properties and activities of the enzyme are changed at Chi. The Chi-altered holoenzyme produces a long 3'-ssDNA overhang and facilitates RecA-binding to the ssDNA for homologous DNA recombination and repair. Holoenzyme degrades any linearized DNA that is unable to undergo homologous recombination. In the holoenzyme this subunit recognizes the wild-type Chi sequence, and when added to isolated RecB increases its ATP-dependent helicase processivity.</text>
</comment>
<evidence type="ECO:0000256" key="9">
    <source>
        <dbReference type="ARBA" id="ARBA00023204"/>
    </source>
</evidence>
<dbReference type="Gene3D" id="1.10.10.160">
    <property type="match status" value="1"/>
</dbReference>
<evidence type="ECO:0000256" key="5">
    <source>
        <dbReference type="ARBA" id="ARBA00022806"/>
    </source>
</evidence>
<dbReference type="OrthoDB" id="9762834at2"/>
<dbReference type="GO" id="GO:0003678">
    <property type="term" value="F:DNA helicase activity"/>
    <property type="evidence" value="ECO:0007669"/>
    <property type="project" value="UniProtKB-UniRule"/>
</dbReference>
<dbReference type="HAMAP" id="MF_01486">
    <property type="entry name" value="RecC"/>
    <property type="match status" value="1"/>
</dbReference>